<feature type="transmembrane region" description="Helical" evidence="7">
    <location>
        <begin position="71"/>
        <end position="96"/>
    </location>
</feature>
<comment type="similarity">
    <text evidence="2">Belongs to the chromate ion transporter (CHR) (TC 2.A.51) family.</text>
</comment>
<dbReference type="RefSeq" id="WP_055151504.1">
    <property type="nucleotide sequence ID" value="NZ_CYZU01000007.1"/>
</dbReference>
<sequence length="188" mass="20393">MTTIWNLFITFFKIGLLSIGGGYAIIPLIQEQVVNQAGWISEKLFTDIITISQMTPGPLAVNTSTFVGLQIGGIGGAAAATIGCVICGVAISLFLYRFFQKHRSSTYIFEILNGLKSASLGLIISAAATIILLAFFGTSTFHLSSMFSKINWIAVLLFFVMLLILRRRKMNPILIMVISGAAGVVFYL</sequence>
<feature type="transmembrane region" description="Helical" evidence="7">
    <location>
        <begin position="7"/>
        <end position="29"/>
    </location>
</feature>
<dbReference type="Pfam" id="PF02417">
    <property type="entry name" value="Chromate_transp"/>
    <property type="match status" value="1"/>
</dbReference>
<evidence type="ECO:0000256" key="5">
    <source>
        <dbReference type="ARBA" id="ARBA00022989"/>
    </source>
</evidence>
<evidence type="ECO:0000256" key="3">
    <source>
        <dbReference type="ARBA" id="ARBA00022475"/>
    </source>
</evidence>
<dbReference type="Proteomes" id="UP000095544">
    <property type="component" value="Unassembled WGS sequence"/>
</dbReference>
<dbReference type="GO" id="GO:0005886">
    <property type="term" value="C:plasma membrane"/>
    <property type="evidence" value="ECO:0007669"/>
    <property type="project" value="UniProtKB-SubCell"/>
</dbReference>
<reference evidence="8 9" key="1">
    <citation type="submission" date="2015-09" db="EMBL/GenBank/DDBJ databases">
        <authorList>
            <consortium name="Pathogen Informatics"/>
        </authorList>
    </citation>
    <scope>NUCLEOTIDE SEQUENCE [LARGE SCALE GENOMIC DNA]</scope>
    <source>
        <strain evidence="8 9">2789STDY5834876</strain>
    </source>
</reference>
<dbReference type="STRING" id="39482.ERS852491_00986"/>
<keyword evidence="4 7" id="KW-0812">Transmembrane</keyword>
<evidence type="ECO:0000256" key="2">
    <source>
        <dbReference type="ARBA" id="ARBA00005262"/>
    </source>
</evidence>
<proteinExistence type="inferred from homology"/>
<evidence type="ECO:0000256" key="4">
    <source>
        <dbReference type="ARBA" id="ARBA00022692"/>
    </source>
</evidence>
<keyword evidence="3" id="KW-1003">Cell membrane</keyword>
<dbReference type="OrthoDB" id="9788907at2"/>
<feature type="transmembrane region" description="Helical" evidence="7">
    <location>
        <begin position="149"/>
        <end position="165"/>
    </location>
</feature>
<dbReference type="PANTHER" id="PTHR43663:SF1">
    <property type="entry name" value="CHROMATE TRANSPORTER"/>
    <property type="match status" value="1"/>
</dbReference>
<feature type="transmembrane region" description="Helical" evidence="7">
    <location>
        <begin position="117"/>
        <end position="137"/>
    </location>
</feature>
<protein>
    <submittedName>
        <fullName evidence="8">Chromate transporter, chromate ion transporter (CHR) family</fullName>
    </submittedName>
</protein>
<dbReference type="PANTHER" id="PTHR43663">
    <property type="entry name" value="CHROMATE TRANSPORT PROTEIN-RELATED"/>
    <property type="match status" value="1"/>
</dbReference>
<gene>
    <name evidence="8" type="ORF">ERS852491_00986</name>
</gene>
<evidence type="ECO:0000256" key="7">
    <source>
        <dbReference type="SAM" id="Phobius"/>
    </source>
</evidence>
<keyword evidence="6 7" id="KW-0472">Membrane</keyword>
<accession>A0A174BGQ3</accession>
<dbReference type="EMBL" id="CYZU01000007">
    <property type="protein sequence ID" value="CUN98930.1"/>
    <property type="molecule type" value="Genomic_DNA"/>
</dbReference>
<dbReference type="InterPro" id="IPR052518">
    <property type="entry name" value="CHR_Transporter"/>
</dbReference>
<dbReference type="InterPro" id="IPR003370">
    <property type="entry name" value="Chromate_transpt"/>
</dbReference>
<organism evidence="8 9">
    <name type="scientific">Faecalicatena contorta</name>
    <dbReference type="NCBI Taxonomy" id="39482"/>
    <lineage>
        <taxon>Bacteria</taxon>
        <taxon>Bacillati</taxon>
        <taxon>Bacillota</taxon>
        <taxon>Clostridia</taxon>
        <taxon>Lachnospirales</taxon>
        <taxon>Lachnospiraceae</taxon>
        <taxon>Faecalicatena</taxon>
    </lineage>
</organism>
<comment type="subcellular location">
    <subcellularLocation>
        <location evidence="1">Cell membrane</location>
        <topology evidence="1">Multi-pass membrane protein</topology>
    </subcellularLocation>
</comment>
<dbReference type="AlphaFoldDB" id="A0A174BGQ3"/>
<feature type="transmembrane region" description="Helical" evidence="7">
    <location>
        <begin position="172"/>
        <end position="187"/>
    </location>
</feature>
<keyword evidence="5 7" id="KW-1133">Transmembrane helix</keyword>
<name>A0A174BGQ3_9FIRM</name>
<evidence type="ECO:0000256" key="6">
    <source>
        <dbReference type="ARBA" id="ARBA00023136"/>
    </source>
</evidence>
<evidence type="ECO:0000256" key="1">
    <source>
        <dbReference type="ARBA" id="ARBA00004651"/>
    </source>
</evidence>
<dbReference type="GO" id="GO:0015109">
    <property type="term" value="F:chromate transmembrane transporter activity"/>
    <property type="evidence" value="ECO:0007669"/>
    <property type="project" value="InterPro"/>
</dbReference>
<evidence type="ECO:0000313" key="8">
    <source>
        <dbReference type="EMBL" id="CUN98930.1"/>
    </source>
</evidence>
<evidence type="ECO:0000313" key="9">
    <source>
        <dbReference type="Proteomes" id="UP000095544"/>
    </source>
</evidence>